<evidence type="ECO:0000256" key="7">
    <source>
        <dbReference type="RuleBase" id="RU003733"/>
    </source>
</evidence>
<feature type="domain" description="Carbohydrate kinase FGGY N-terminal" evidence="8">
    <location>
        <begin position="6"/>
        <end position="218"/>
    </location>
</feature>
<dbReference type="PROSITE" id="PS00933">
    <property type="entry name" value="FGGY_KINASES_1"/>
    <property type="match status" value="1"/>
</dbReference>
<dbReference type="GO" id="GO:0005524">
    <property type="term" value="F:ATP binding"/>
    <property type="evidence" value="ECO:0007669"/>
    <property type="project" value="UniProtKB-KW"/>
</dbReference>
<dbReference type="Pfam" id="PF00370">
    <property type="entry name" value="FGGY_N"/>
    <property type="match status" value="1"/>
</dbReference>
<dbReference type="EMBL" id="JADRCP010000001">
    <property type="protein sequence ID" value="MBK5175960.1"/>
    <property type="molecule type" value="Genomic_DNA"/>
</dbReference>
<dbReference type="SUPFAM" id="SSF53067">
    <property type="entry name" value="Actin-like ATPase domain"/>
    <property type="match status" value="2"/>
</dbReference>
<dbReference type="PANTHER" id="PTHR10196:SF69">
    <property type="entry name" value="GLYCEROL KINASE"/>
    <property type="match status" value="1"/>
</dbReference>
<sequence>MLNQRYAAIDQGTTGTRIVVFDENGRSHSPMSIPHKQITLNSGWVEHDPEEILANIMKCLSGCEVVDALGICHQGESIVAWHADSKKPLYNAIIWQDMRTEKRIQHMKDQGLEPLVQQKSGLPLDPYFSASKMNWIIENIVGVKQLADKGKLRIGTMDAFFLDRLCGTYCTDYNAASRTSLFNIHTLTWDPELCEIFGVPIHCLPEIRDTVGDFGSINLDGHITPVTAVIVDQFAGTYGHGCRNQGDAKVTFGTGAFLQSLTGTTIAETKGSGLLPTLCWKFPGQEPIFGLDGGVYNAASAINWVKKIGLLDDFDELSDFSKDSAISRGLAFVPALSGLACPYWDRSAAGVWAGLSLDIERKDLLQSVLEGIAVRSAEVILAMDKLSPLGDAISVDGGLSSNQYFKQFLANLIQKNIVAPANREVTALGAAMLARKGLGIERPISFKQDAQITKPNRSSMSGVMEKYQDIIARSRNLRS</sequence>
<dbReference type="PANTHER" id="PTHR10196">
    <property type="entry name" value="SUGAR KINASE"/>
    <property type="match status" value="1"/>
</dbReference>
<dbReference type="GO" id="GO:0004370">
    <property type="term" value="F:glycerol kinase activity"/>
    <property type="evidence" value="ECO:0007669"/>
    <property type="project" value="TreeGrafter"/>
</dbReference>
<dbReference type="AlphaFoldDB" id="A0A9D7AH64"/>
<comment type="similarity">
    <text evidence="1 7">Belongs to the FGGY kinase family.</text>
</comment>
<dbReference type="GO" id="GO:0019563">
    <property type="term" value="P:glycerol catabolic process"/>
    <property type="evidence" value="ECO:0007669"/>
    <property type="project" value="TreeGrafter"/>
</dbReference>
<evidence type="ECO:0000256" key="4">
    <source>
        <dbReference type="ARBA" id="ARBA00022777"/>
    </source>
</evidence>
<gene>
    <name evidence="11" type="ORF">I2492_06450</name>
    <name evidence="10" type="ORF">I2493_06450</name>
</gene>
<keyword evidence="2 7" id="KW-0808">Transferase</keyword>
<dbReference type="Gene3D" id="3.30.420.40">
    <property type="match status" value="2"/>
</dbReference>
<comment type="caution">
    <text evidence="11">The sequence shown here is derived from an EMBL/GenBank/DDBJ whole genome shotgun (WGS) entry which is preliminary data.</text>
</comment>
<accession>A0A9D7AH64</accession>
<feature type="domain" description="Carbohydrate kinase FGGY C-terminal" evidence="9">
    <location>
        <begin position="249"/>
        <end position="434"/>
    </location>
</feature>
<evidence type="ECO:0000313" key="10">
    <source>
        <dbReference type="EMBL" id="MBK5072651.1"/>
    </source>
</evidence>
<dbReference type="InterPro" id="IPR018484">
    <property type="entry name" value="FGGY_N"/>
</dbReference>
<evidence type="ECO:0000259" key="9">
    <source>
        <dbReference type="Pfam" id="PF02782"/>
    </source>
</evidence>
<dbReference type="InterPro" id="IPR018485">
    <property type="entry name" value="FGGY_C"/>
</dbReference>
<evidence type="ECO:0000259" key="8">
    <source>
        <dbReference type="Pfam" id="PF00370"/>
    </source>
</evidence>
<protein>
    <recommendedName>
        <fullName evidence="6">ATP:glycerol 3-phosphotransferase</fullName>
    </recommendedName>
</protein>
<evidence type="ECO:0000256" key="3">
    <source>
        <dbReference type="ARBA" id="ARBA00022741"/>
    </source>
</evidence>
<dbReference type="InterPro" id="IPR018483">
    <property type="entry name" value="Carb_kinase_FGGY_CS"/>
</dbReference>
<keyword evidence="5" id="KW-0067">ATP-binding</keyword>
<keyword evidence="4 7" id="KW-0418">Kinase</keyword>
<dbReference type="GO" id="GO:0005829">
    <property type="term" value="C:cytosol"/>
    <property type="evidence" value="ECO:0007669"/>
    <property type="project" value="TreeGrafter"/>
</dbReference>
<dbReference type="PROSITE" id="PS00445">
    <property type="entry name" value="FGGY_KINASES_2"/>
    <property type="match status" value="1"/>
</dbReference>
<keyword evidence="13" id="KW-1185">Reference proteome</keyword>
<evidence type="ECO:0000256" key="2">
    <source>
        <dbReference type="ARBA" id="ARBA00022679"/>
    </source>
</evidence>
<evidence type="ECO:0000256" key="1">
    <source>
        <dbReference type="ARBA" id="ARBA00009156"/>
    </source>
</evidence>
<proteinExistence type="inferred from homology"/>
<dbReference type="PIRSF" id="PIRSF000538">
    <property type="entry name" value="GlpK"/>
    <property type="match status" value="1"/>
</dbReference>
<dbReference type="Proteomes" id="UP001296969">
    <property type="component" value="Unassembled WGS sequence"/>
</dbReference>
<keyword evidence="3" id="KW-0547">Nucleotide-binding</keyword>
<dbReference type="EMBL" id="JADRCQ010000001">
    <property type="protein sequence ID" value="MBK5072651.1"/>
    <property type="molecule type" value="Genomic_DNA"/>
</dbReference>
<name>A0A9D7AH64_9GAMM</name>
<evidence type="ECO:0000313" key="12">
    <source>
        <dbReference type="Proteomes" id="UP000807542"/>
    </source>
</evidence>
<organism evidence="11 12">
    <name type="scientific">Limnobaculum xujianqingii</name>
    <dbReference type="NCBI Taxonomy" id="2738837"/>
    <lineage>
        <taxon>Bacteria</taxon>
        <taxon>Pseudomonadati</taxon>
        <taxon>Pseudomonadota</taxon>
        <taxon>Gammaproteobacteria</taxon>
        <taxon>Enterobacterales</taxon>
        <taxon>Budviciaceae</taxon>
        <taxon>Limnobaculum</taxon>
    </lineage>
</organism>
<evidence type="ECO:0000313" key="13">
    <source>
        <dbReference type="Proteomes" id="UP001296969"/>
    </source>
</evidence>
<dbReference type="RefSeq" id="WP_140917907.1">
    <property type="nucleotide sequence ID" value="NZ_JABMLK010000002.1"/>
</dbReference>
<dbReference type="InterPro" id="IPR043129">
    <property type="entry name" value="ATPase_NBD"/>
</dbReference>
<dbReference type="OrthoDB" id="9805576at2"/>
<evidence type="ECO:0000256" key="5">
    <source>
        <dbReference type="ARBA" id="ARBA00022840"/>
    </source>
</evidence>
<dbReference type="Pfam" id="PF02782">
    <property type="entry name" value="FGGY_C"/>
    <property type="match status" value="1"/>
</dbReference>
<evidence type="ECO:0000256" key="6">
    <source>
        <dbReference type="ARBA" id="ARBA00043149"/>
    </source>
</evidence>
<evidence type="ECO:0000313" key="11">
    <source>
        <dbReference type="EMBL" id="MBK5175960.1"/>
    </source>
</evidence>
<reference evidence="11 13" key="1">
    <citation type="submission" date="2020-11" db="EMBL/GenBank/DDBJ databases">
        <title>Insectihabitans protaetiae gen. nov. sp. nov. and Insectihabitans allomyrinae sp. nov., isolated from larvae of Protaetia brevitarsis seulensis and Allomyrina dichotoma, respectively.</title>
        <authorList>
            <person name="Lee S.D."/>
            <person name="Byeon Y.-S."/>
            <person name="Kim S.-M."/>
            <person name="Yang H.L."/>
            <person name="Kim I.S."/>
        </authorList>
    </citation>
    <scope>NUCLEOTIDE SEQUENCE</scope>
    <source>
        <strain evidence="11">CWB-B4</strain>
        <strain evidence="10 13">CWB-B43</strain>
    </source>
</reference>
<dbReference type="Proteomes" id="UP000807542">
    <property type="component" value="Unassembled WGS sequence"/>
</dbReference>
<dbReference type="InterPro" id="IPR000577">
    <property type="entry name" value="Carb_kinase_FGGY"/>
</dbReference>